<comment type="function">
    <text evidence="1">Required for the efficient initiation of filament assembly.</text>
</comment>
<dbReference type="GO" id="GO:0044781">
    <property type="term" value="P:bacterial-type flagellum organization"/>
    <property type="evidence" value="ECO:0007669"/>
    <property type="project" value="UniProtKB-KW"/>
</dbReference>
<dbReference type="KEGG" id="pgp:CUJ91_17230"/>
<dbReference type="AlphaFoldDB" id="A0ABD5CAM7"/>
<organism evidence="4 5">
    <name type="scientific">Paraburkholderia graminis</name>
    <dbReference type="NCBI Taxonomy" id="60548"/>
    <lineage>
        <taxon>Bacteria</taxon>
        <taxon>Pseudomonadati</taxon>
        <taxon>Pseudomonadota</taxon>
        <taxon>Betaproteobacteria</taxon>
        <taxon>Burkholderiales</taxon>
        <taxon>Burkholderiaceae</taxon>
        <taxon>Paraburkholderia</taxon>
    </lineage>
</organism>
<dbReference type="SUPFAM" id="SSF140566">
    <property type="entry name" value="FlgN-like"/>
    <property type="match status" value="1"/>
</dbReference>
<keyword evidence="3" id="KW-1005">Bacterial flagellum biogenesis</keyword>
<name>A0ABD5CAM7_9BURK</name>
<evidence type="ECO:0000256" key="2">
    <source>
        <dbReference type="ARBA" id="ARBA00007703"/>
    </source>
</evidence>
<dbReference type="RefSeq" id="WP_006050916.1">
    <property type="nucleotide sequence ID" value="NZ_ATXV01000014.1"/>
</dbReference>
<accession>A0ABD5CAM7</accession>
<evidence type="ECO:0000313" key="5">
    <source>
        <dbReference type="Proteomes" id="UP001245184"/>
    </source>
</evidence>
<dbReference type="InterPro" id="IPR007809">
    <property type="entry name" value="FlgN-like"/>
</dbReference>
<dbReference type="GeneID" id="97003263"/>
<dbReference type="Pfam" id="PF05130">
    <property type="entry name" value="FlgN"/>
    <property type="match status" value="1"/>
</dbReference>
<dbReference type="EMBL" id="JAVIZN010000002">
    <property type="protein sequence ID" value="MDR6202236.1"/>
    <property type="molecule type" value="Genomic_DNA"/>
</dbReference>
<comment type="similarity">
    <text evidence="2">Belongs to the FlgN family.</text>
</comment>
<protein>
    <submittedName>
        <fullName evidence="4">Flagella synthesis protein FlgN</fullName>
    </submittedName>
</protein>
<dbReference type="Proteomes" id="UP001245184">
    <property type="component" value="Unassembled WGS sequence"/>
</dbReference>
<keyword evidence="4" id="KW-0966">Cell projection</keyword>
<keyword evidence="4" id="KW-0969">Cilium</keyword>
<reference evidence="4 5" key="1">
    <citation type="submission" date="2023-08" db="EMBL/GenBank/DDBJ databases">
        <title>Genome sequencing of plant associated microbes to promote plant fitness in Sorghum bicolor and Oryza sativa.</title>
        <authorList>
            <person name="Coleman-Derr D."/>
        </authorList>
    </citation>
    <scope>NUCLEOTIDE SEQUENCE [LARGE SCALE GENOMIC DNA]</scope>
    <source>
        <strain evidence="4 5">SLBN-33</strain>
    </source>
</reference>
<dbReference type="InterPro" id="IPR036679">
    <property type="entry name" value="FlgN-like_sf"/>
</dbReference>
<dbReference type="Gene3D" id="1.20.58.300">
    <property type="entry name" value="FlgN-like"/>
    <property type="match status" value="1"/>
</dbReference>
<keyword evidence="4" id="KW-0282">Flagellum</keyword>
<evidence type="ECO:0000313" key="4">
    <source>
        <dbReference type="EMBL" id="MDR6202236.1"/>
    </source>
</evidence>
<evidence type="ECO:0000256" key="3">
    <source>
        <dbReference type="ARBA" id="ARBA00022795"/>
    </source>
</evidence>
<gene>
    <name evidence="4" type="ORF">QF025_000956</name>
</gene>
<proteinExistence type="inferred from homology"/>
<sequence>MKDALLATLIEEYSAVEAFASVLTLETKALTALSPVELLPSVIEKKTALIGELAQLEARRDELLAGMGFPGGWAGMELAASTDERLAAQWSLLQKAAERARRANTNNGELIRVRMDYNQRALEALQVVVPKKAGFYGPDGRIPARAAAV</sequence>
<comment type="caution">
    <text evidence="4">The sequence shown here is derived from an EMBL/GenBank/DDBJ whole genome shotgun (WGS) entry which is preliminary data.</text>
</comment>
<evidence type="ECO:0000256" key="1">
    <source>
        <dbReference type="ARBA" id="ARBA00002397"/>
    </source>
</evidence>